<dbReference type="Proteomes" id="UP001344447">
    <property type="component" value="Unassembled WGS sequence"/>
</dbReference>
<feature type="transmembrane region" description="Helical" evidence="1">
    <location>
        <begin position="100"/>
        <end position="122"/>
    </location>
</feature>
<proteinExistence type="predicted"/>
<reference evidence="2 3" key="1">
    <citation type="submission" date="2023-11" db="EMBL/GenBank/DDBJ databases">
        <title>Dfirmibasis_genome.</title>
        <authorList>
            <person name="Edelbroek B."/>
            <person name="Kjellin J."/>
            <person name="Jerlstrom-Hultqvist J."/>
            <person name="Soderbom F."/>
        </authorList>
    </citation>
    <scope>NUCLEOTIDE SEQUENCE [LARGE SCALE GENOMIC DNA]</scope>
    <source>
        <strain evidence="2 3">TNS-C-14</strain>
    </source>
</reference>
<keyword evidence="1" id="KW-1133">Transmembrane helix</keyword>
<dbReference type="AlphaFoldDB" id="A0AAN7TUR7"/>
<accession>A0AAN7TUR7</accession>
<gene>
    <name evidence="2" type="ORF">RB653_000192</name>
</gene>
<keyword evidence="3" id="KW-1185">Reference proteome</keyword>
<feature type="transmembrane region" description="Helical" evidence="1">
    <location>
        <begin position="142"/>
        <end position="166"/>
    </location>
</feature>
<organism evidence="2 3">
    <name type="scientific">Dictyostelium firmibasis</name>
    <dbReference type="NCBI Taxonomy" id="79012"/>
    <lineage>
        <taxon>Eukaryota</taxon>
        <taxon>Amoebozoa</taxon>
        <taxon>Evosea</taxon>
        <taxon>Eumycetozoa</taxon>
        <taxon>Dictyostelia</taxon>
        <taxon>Dictyosteliales</taxon>
        <taxon>Dictyosteliaceae</taxon>
        <taxon>Dictyostelium</taxon>
    </lineage>
</organism>
<evidence type="ECO:0000313" key="2">
    <source>
        <dbReference type="EMBL" id="KAK5580179.1"/>
    </source>
</evidence>
<keyword evidence="1" id="KW-0472">Membrane</keyword>
<evidence type="ECO:0000313" key="3">
    <source>
        <dbReference type="Proteomes" id="UP001344447"/>
    </source>
</evidence>
<name>A0AAN7TUR7_9MYCE</name>
<feature type="transmembrane region" description="Helical" evidence="1">
    <location>
        <begin position="214"/>
        <end position="236"/>
    </location>
</feature>
<dbReference type="PANTHER" id="PTHR38736:SF1">
    <property type="entry name" value="TRANSMEMBRANE PROTEIN"/>
    <property type="match status" value="1"/>
</dbReference>
<keyword evidence="1" id="KW-0812">Transmembrane</keyword>
<dbReference type="PANTHER" id="PTHR38736">
    <property type="entry name" value="TRANSMEMBRANE PROTEIN-RELATED"/>
    <property type="match status" value="1"/>
</dbReference>
<feature type="transmembrane region" description="Helical" evidence="1">
    <location>
        <begin position="7"/>
        <end position="32"/>
    </location>
</feature>
<protein>
    <submittedName>
        <fullName evidence="2">Uncharacterized protein</fullName>
    </submittedName>
</protein>
<dbReference type="EMBL" id="JAVFKY010000002">
    <property type="protein sequence ID" value="KAK5580179.1"/>
    <property type="molecule type" value="Genomic_DNA"/>
</dbReference>
<evidence type="ECO:0000256" key="1">
    <source>
        <dbReference type="SAM" id="Phobius"/>
    </source>
</evidence>
<sequence>MAKPSRLLSFGIVLQLSAIVLAFVAFFFPFYVINFSGGVIDNIASTSSKVTFKLSGYSCEFTNSLDSSLDTSASFSYNDDAGIQCIPILIPAGDYSALSLVMNACLSFLILGCACSLFVILFQSIMSCKETCRNCCMKIVTFIISLTPIICFIIAVFCLMGITTVFEKQTNPGGTSSEVNDLSLCQGLWCNSFYGSGSAGTVFASASVNWKPSIGWFLAIGAGFASLLACFFTLCAPRFKKTEHHHNEHHRDSNQKYHILINQ</sequence>
<comment type="caution">
    <text evidence="2">The sequence shown here is derived from an EMBL/GenBank/DDBJ whole genome shotgun (WGS) entry which is preliminary data.</text>
</comment>